<dbReference type="NCBIfam" id="TIGR02734">
    <property type="entry name" value="crtI_fam"/>
    <property type="match status" value="1"/>
</dbReference>
<evidence type="ECO:0000259" key="6">
    <source>
        <dbReference type="Pfam" id="PF01593"/>
    </source>
</evidence>
<feature type="domain" description="Amine oxidase" evidence="6">
    <location>
        <begin position="13"/>
        <end position="489"/>
    </location>
</feature>
<dbReference type="InterPro" id="IPR014105">
    <property type="entry name" value="Carotenoid/retinoid_OxRdtase"/>
</dbReference>
<evidence type="ECO:0000256" key="4">
    <source>
        <dbReference type="ARBA" id="ARBA00023002"/>
    </source>
</evidence>
<keyword evidence="3 5" id="KW-0125">Carotenoid biosynthesis</keyword>
<name>A0A844ZAW4_9SPHN</name>
<dbReference type="SUPFAM" id="SSF51905">
    <property type="entry name" value="FAD/NAD(P)-binding domain"/>
    <property type="match status" value="1"/>
</dbReference>
<evidence type="ECO:0000256" key="1">
    <source>
        <dbReference type="ARBA" id="ARBA00004829"/>
    </source>
</evidence>
<evidence type="ECO:0000256" key="2">
    <source>
        <dbReference type="ARBA" id="ARBA00006046"/>
    </source>
</evidence>
<dbReference type="GO" id="GO:0016117">
    <property type="term" value="P:carotenoid biosynthetic process"/>
    <property type="evidence" value="ECO:0007669"/>
    <property type="project" value="UniProtKB-KW"/>
</dbReference>
<sequence length="518" mass="55528">MAETPTVIIGAGIGGLTSAALLSAQGVPVTVLEKEAMSGGKIRQLDVDGSPIDAGPTVFTMRSVIDAIFESAGASTDHYLTLTKADTLARHAWDRAGYLDLFADHEKSVDAVGQFAGAKAAQGFRSFSAEAKHIFDILDEPMLRGSKVSWPVPLMRRIGLSRIGAMLAIRPYESLWKVLGEHFDDVRLRQLFGRYTTYCGSSPFHTPATLMLIAHVEAQGVWSIRGGMSALSSALEAVARKNGARFRFGAHVDEIRTDRKGVRAVHLESGETITTRAVICNADPAALAAGQFGRETARAARIMKSKSRSLSAMVWLAKSKASGFALDHHNVFFSGDYPAEFAEIKSGHPPQNPTAYVCALDHDTGAQSDTAQRYQIIVNAPANGDTHEYSAEEKDQCTSNMLKRLSACGLELETPLRHELVTPNDFSQLFPATGGALYGRASHGWAASFLRPGCRTKIRGLYCTGGATHPGAGVPMAALSGKLASEAVLSDRISTRWYHRKDTAGGMSMPSAMTEATG</sequence>
<dbReference type="InterPro" id="IPR054841">
    <property type="entry name" value="carotdesatCrtD"/>
</dbReference>
<dbReference type="Proteomes" id="UP000460290">
    <property type="component" value="Unassembled WGS sequence"/>
</dbReference>
<gene>
    <name evidence="7" type="primary">crtI</name>
    <name evidence="7" type="ORF">GRI35_12720</name>
</gene>
<dbReference type="EMBL" id="WTYZ01000001">
    <property type="protein sequence ID" value="MXO84233.1"/>
    <property type="molecule type" value="Genomic_DNA"/>
</dbReference>
<reference evidence="7 8" key="1">
    <citation type="submission" date="2019-12" db="EMBL/GenBank/DDBJ databases">
        <title>Genomic-based taxomic classification of the family Erythrobacteraceae.</title>
        <authorList>
            <person name="Xu L."/>
        </authorList>
    </citation>
    <scope>NUCLEOTIDE SEQUENCE [LARGE SCALE GENOMIC DNA]</scope>
    <source>
        <strain evidence="7 8">KCTC 42006</strain>
    </source>
</reference>
<evidence type="ECO:0000313" key="7">
    <source>
        <dbReference type="EMBL" id="MXO84233.1"/>
    </source>
</evidence>
<accession>A0A844ZAW4</accession>
<dbReference type="InterPro" id="IPR036188">
    <property type="entry name" value="FAD/NAD-bd_sf"/>
</dbReference>
<dbReference type="GO" id="GO:0016491">
    <property type="term" value="F:oxidoreductase activity"/>
    <property type="evidence" value="ECO:0007669"/>
    <property type="project" value="UniProtKB-KW"/>
</dbReference>
<dbReference type="RefSeq" id="WP_160614494.1">
    <property type="nucleotide sequence ID" value="NZ_JAUFQM010000001.1"/>
</dbReference>
<comment type="caution">
    <text evidence="7">The sequence shown here is derived from an EMBL/GenBank/DDBJ whole genome shotgun (WGS) entry which is preliminary data.</text>
</comment>
<keyword evidence="4 5" id="KW-0560">Oxidoreductase</keyword>
<evidence type="ECO:0000256" key="5">
    <source>
        <dbReference type="RuleBase" id="RU362075"/>
    </source>
</evidence>
<proteinExistence type="inferred from homology"/>
<keyword evidence="8" id="KW-1185">Reference proteome</keyword>
<dbReference type="NCBIfam" id="NF045637">
    <property type="entry name" value="carotdesatCrtDProt"/>
    <property type="match status" value="1"/>
</dbReference>
<dbReference type="PANTHER" id="PTHR43734">
    <property type="entry name" value="PHYTOENE DESATURASE"/>
    <property type="match status" value="1"/>
</dbReference>
<dbReference type="OrthoDB" id="9774675at2"/>
<dbReference type="InterPro" id="IPR002937">
    <property type="entry name" value="Amino_oxidase"/>
</dbReference>
<comment type="similarity">
    <text evidence="2 5">Belongs to the carotenoid/retinoid oxidoreductase family.</text>
</comment>
<evidence type="ECO:0000313" key="8">
    <source>
        <dbReference type="Proteomes" id="UP000460290"/>
    </source>
</evidence>
<dbReference type="Pfam" id="PF01593">
    <property type="entry name" value="Amino_oxidase"/>
    <property type="match status" value="1"/>
</dbReference>
<protein>
    <submittedName>
        <fullName evidence="7">Phytoene desaturase</fullName>
    </submittedName>
</protein>
<dbReference type="PANTHER" id="PTHR43734:SF7">
    <property type="entry name" value="4,4'-DIAPONEUROSPORENE OXYGENASE"/>
    <property type="match status" value="1"/>
</dbReference>
<dbReference type="AlphaFoldDB" id="A0A844ZAW4"/>
<evidence type="ECO:0000256" key="3">
    <source>
        <dbReference type="ARBA" id="ARBA00022746"/>
    </source>
</evidence>
<organism evidence="7 8">
    <name type="scientific">Pontixanthobacter aestiaquae</name>
    <dbReference type="NCBI Taxonomy" id="1509367"/>
    <lineage>
        <taxon>Bacteria</taxon>
        <taxon>Pseudomonadati</taxon>
        <taxon>Pseudomonadota</taxon>
        <taxon>Alphaproteobacteria</taxon>
        <taxon>Sphingomonadales</taxon>
        <taxon>Erythrobacteraceae</taxon>
        <taxon>Pontixanthobacter</taxon>
    </lineage>
</organism>
<comment type="pathway">
    <text evidence="1 5">Carotenoid biosynthesis.</text>
</comment>
<dbReference type="Gene3D" id="3.50.50.60">
    <property type="entry name" value="FAD/NAD(P)-binding domain"/>
    <property type="match status" value="2"/>
</dbReference>